<sequence length="580" mass="65660">MPSITTLVNPLSTLFQVTLSVLRTVFLVFLSHLPGSQQAIKRISVANTSILYHDGRALATCESGPPIRIQLPSLDTVGWLNGIQAEGEPEDFRSQLDAHQFGGNGALSFLKEWTTGHPKVDNRTGEMLLYHNTFLPPFVHYSVIPSNLSKNSKTAKLKLINEPVVGVSGARMMHDFGASHTQTIIMDLPLSLDPLNLLRNREVVSYDSSQASRFGVFPRHKPHDVRWFTSQACCIFHTANAWDTTVEGKVVSVNLLACRMTSATLLYSAGNIAPPNVSGNKKDVDLEKTPSTRENLHAPPGPMCHYEKGSVLESYTPRPKALDYLSTHASEDNDQCRLYYYEFDLSTTEKNLVSHEWALSAIPFEFPSVRPDFEMQEARYVYGCTTSSSCFGVVLGKSVKIDVIAKIDTRTLIQKGKDMHIAPVTGCVDERTVSEILDEDNKDDPIQCFRLPRNHFAQEPRFIPRSSSDEEDDGYLLFYVFDESQLTISGECPQSAVSEFWILDAKSMRNVVTKITLPQRVPYGLHGTWFSYSDIEKQRDIKTFRSLEKLQTRKHWWVFGQKVWWCSWVRWRELLEKAVR</sequence>
<dbReference type="EMBL" id="CM046513">
    <property type="protein sequence ID" value="KAI8652566.1"/>
    <property type="molecule type" value="Genomic_DNA"/>
</dbReference>
<keyword evidence="2" id="KW-1185">Reference proteome</keyword>
<organism evidence="1 2">
    <name type="scientific">Fusarium keratoplasticum</name>
    <dbReference type="NCBI Taxonomy" id="1328300"/>
    <lineage>
        <taxon>Eukaryota</taxon>
        <taxon>Fungi</taxon>
        <taxon>Dikarya</taxon>
        <taxon>Ascomycota</taxon>
        <taxon>Pezizomycotina</taxon>
        <taxon>Sordariomycetes</taxon>
        <taxon>Hypocreomycetidae</taxon>
        <taxon>Hypocreales</taxon>
        <taxon>Nectriaceae</taxon>
        <taxon>Fusarium</taxon>
        <taxon>Fusarium solani species complex</taxon>
    </lineage>
</organism>
<name>A0ACC0QFI9_9HYPO</name>
<protein>
    <submittedName>
        <fullName evidence="1">Uncharacterized protein</fullName>
    </submittedName>
</protein>
<evidence type="ECO:0000313" key="2">
    <source>
        <dbReference type="Proteomes" id="UP001065298"/>
    </source>
</evidence>
<comment type="caution">
    <text evidence="1">The sequence shown here is derived from an EMBL/GenBank/DDBJ whole genome shotgun (WGS) entry which is preliminary data.</text>
</comment>
<reference evidence="1" key="1">
    <citation type="submission" date="2022-06" db="EMBL/GenBank/DDBJ databases">
        <title>Fusarium solani species complex genomes reveal bases of compartmentalisation and animal pathogenesis.</title>
        <authorList>
            <person name="Tsai I.J."/>
        </authorList>
    </citation>
    <scope>NUCLEOTIDE SEQUENCE</scope>
    <source>
        <strain evidence="1">Fu6.1</strain>
    </source>
</reference>
<accession>A0ACC0QFI9</accession>
<proteinExistence type="predicted"/>
<evidence type="ECO:0000313" key="1">
    <source>
        <dbReference type="EMBL" id="KAI8652566.1"/>
    </source>
</evidence>
<gene>
    <name evidence="1" type="ORF">NCS57_01320900</name>
</gene>
<dbReference type="Proteomes" id="UP001065298">
    <property type="component" value="Chromosome 11"/>
</dbReference>